<gene>
    <name evidence="1" type="ORF">K3G42_032074</name>
</gene>
<evidence type="ECO:0000313" key="1">
    <source>
        <dbReference type="EMBL" id="KAH8006139.1"/>
    </source>
</evidence>
<name>A0ACB8FLF9_9SAUR</name>
<comment type="caution">
    <text evidence="1">The sequence shown here is derived from an EMBL/GenBank/DDBJ whole genome shotgun (WGS) entry which is preliminary data.</text>
</comment>
<evidence type="ECO:0000313" key="2">
    <source>
        <dbReference type="Proteomes" id="UP000827872"/>
    </source>
</evidence>
<reference evidence="1" key="1">
    <citation type="submission" date="2021-08" db="EMBL/GenBank/DDBJ databases">
        <title>The first chromosome-level gecko genome reveals the dynamic sex chromosomes of Neotropical dwarf geckos (Sphaerodactylidae: Sphaerodactylus).</title>
        <authorList>
            <person name="Pinto B.J."/>
            <person name="Keating S.E."/>
            <person name="Gamble T."/>
        </authorList>
    </citation>
    <scope>NUCLEOTIDE SEQUENCE</scope>
    <source>
        <strain evidence="1">TG3544</strain>
    </source>
</reference>
<proteinExistence type="predicted"/>
<keyword evidence="2" id="KW-1185">Reference proteome</keyword>
<sequence>MSFAEDVLAWQECLVEATDEACHDAVQWASTFRAHGNTSILKALQRAVRLQGVEALYVLTDGKPDTSCTLILQEIETLRKTQAITIHTISFNCSDGGANNFLKSLAAQTGGRYHRCLGDVDGQLAAHRMLTEGFRDEDDPVFPPFEGDDLKKLADEVAKGRSYLAQAQLCRSLLEKKNLDQKENSC</sequence>
<dbReference type="Proteomes" id="UP000827872">
    <property type="component" value="Linkage Group LG04"/>
</dbReference>
<dbReference type="EMBL" id="CM037617">
    <property type="protein sequence ID" value="KAH8006139.1"/>
    <property type="molecule type" value="Genomic_DNA"/>
</dbReference>
<protein>
    <submittedName>
        <fullName evidence="1">Uncharacterized protein</fullName>
    </submittedName>
</protein>
<organism evidence="1 2">
    <name type="scientific">Sphaerodactylus townsendi</name>
    <dbReference type="NCBI Taxonomy" id="933632"/>
    <lineage>
        <taxon>Eukaryota</taxon>
        <taxon>Metazoa</taxon>
        <taxon>Chordata</taxon>
        <taxon>Craniata</taxon>
        <taxon>Vertebrata</taxon>
        <taxon>Euteleostomi</taxon>
        <taxon>Lepidosauria</taxon>
        <taxon>Squamata</taxon>
        <taxon>Bifurcata</taxon>
        <taxon>Gekkota</taxon>
        <taxon>Sphaerodactylidae</taxon>
        <taxon>Sphaerodactylus</taxon>
    </lineage>
</organism>
<accession>A0ACB8FLF9</accession>